<accession>A0A103Y1H6</accession>
<dbReference type="GO" id="GO:0008083">
    <property type="term" value="F:growth factor activity"/>
    <property type="evidence" value="ECO:0007669"/>
    <property type="project" value="UniProtKB-UniRule"/>
</dbReference>
<organism evidence="10 11">
    <name type="scientific">Cynara cardunculus var. scolymus</name>
    <name type="common">Globe artichoke</name>
    <name type="synonym">Cynara scolymus</name>
    <dbReference type="NCBI Taxonomy" id="59895"/>
    <lineage>
        <taxon>Eukaryota</taxon>
        <taxon>Viridiplantae</taxon>
        <taxon>Streptophyta</taxon>
        <taxon>Embryophyta</taxon>
        <taxon>Tracheophyta</taxon>
        <taxon>Spermatophyta</taxon>
        <taxon>Magnoliopsida</taxon>
        <taxon>eudicotyledons</taxon>
        <taxon>Gunneridae</taxon>
        <taxon>Pentapetalae</taxon>
        <taxon>asterids</taxon>
        <taxon>campanulids</taxon>
        <taxon>Asterales</taxon>
        <taxon>Asteraceae</taxon>
        <taxon>Carduoideae</taxon>
        <taxon>Cardueae</taxon>
        <taxon>Carduinae</taxon>
        <taxon>Cynara</taxon>
    </lineage>
</organism>
<dbReference type="AlphaFoldDB" id="A0A103Y1H6"/>
<comment type="caution">
    <text evidence="10">The sequence shown here is derived from an EMBL/GenBank/DDBJ whole genome shotgun (WGS) entry which is preliminary data.</text>
</comment>
<comment type="PTM">
    <text evidence="9">Sulfation is important for activity and for the binding to a putative membrane receptor.</text>
</comment>
<keyword evidence="4 9" id="KW-0964">Secreted</keyword>
<comment type="function">
    <text evidence="9">Promotes plant cell differentiation, organogenesis and somatic embryogenesis as well as cell proliferation.</text>
</comment>
<comment type="PTM">
    <text evidence="9">PSK-alpha is produced by endopeptidase digestion. PSK-beta is produced from PSK-alpha by exopeptidase digestion.</text>
</comment>
<keyword evidence="6 9" id="KW-0732">Signal</keyword>
<name>A0A103Y1H6_CYNCS</name>
<proteinExistence type="inferred from homology"/>
<gene>
    <name evidence="10" type="ORF">Ccrd_020939</name>
</gene>
<evidence type="ECO:0000256" key="2">
    <source>
        <dbReference type="ARBA" id="ARBA00010781"/>
    </source>
</evidence>
<keyword evidence="7 9" id="KW-0221">Differentiation</keyword>
<evidence type="ECO:0000256" key="7">
    <source>
        <dbReference type="ARBA" id="ARBA00022782"/>
    </source>
</evidence>
<dbReference type="PANTHER" id="PTHR33285:SF55">
    <property type="entry name" value="PHYTOSULFOKINES 3"/>
    <property type="match status" value="1"/>
</dbReference>
<keyword evidence="3 9" id="KW-0217">Developmental protein</keyword>
<dbReference type="Gramene" id="KVI00799">
    <property type="protein sequence ID" value="KVI00799"/>
    <property type="gene ID" value="Ccrd_020939"/>
</dbReference>
<keyword evidence="5 9" id="KW-0765">Sulfation</keyword>
<keyword evidence="8 9" id="KW-0339">Growth factor</keyword>
<dbReference type="Proteomes" id="UP000243975">
    <property type="component" value="Unassembled WGS sequence"/>
</dbReference>
<evidence type="ECO:0000313" key="10">
    <source>
        <dbReference type="EMBL" id="KVI00799.1"/>
    </source>
</evidence>
<evidence type="ECO:0000256" key="9">
    <source>
        <dbReference type="RuleBase" id="RU368031"/>
    </source>
</evidence>
<dbReference type="GO" id="GO:0005576">
    <property type="term" value="C:extracellular region"/>
    <property type="evidence" value="ECO:0007669"/>
    <property type="project" value="UniProtKB-SubCell"/>
</dbReference>
<evidence type="ECO:0000256" key="5">
    <source>
        <dbReference type="ARBA" id="ARBA00022641"/>
    </source>
</evidence>
<evidence type="ECO:0000313" key="11">
    <source>
        <dbReference type="Proteomes" id="UP000243975"/>
    </source>
</evidence>
<evidence type="ECO:0000256" key="8">
    <source>
        <dbReference type="ARBA" id="ARBA00023030"/>
    </source>
</evidence>
<dbReference type="InterPro" id="IPR009438">
    <property type="entry name" value="Phytosulfokine"/>
</dbReference>
<comment type="similarity">
    <text evidence="2 9">Belongs to the phytosulfokine family.</text>
</comment>
<dbReference type="EMBL" id="LEKV01003245">
    <property type="protein sequence ID" value="KVI00799.1"/>
    <property type="molecule type" value="Genomic_DNA"/>
</dbReference>
<dbReference type="Pfam" id="PF06404">
    <property type="entry name" value="PSK"/>
    <property type="match status" value="1"/>
</dbReference>
<protein>
    <recommendedName>
        <fullName evidence="9">Phytosulfokine</fullName>
    </recommendedName>
    <component>
        <recommendedName>
            <fullName evidence="9">Phytosulfokine-alpha</fullName>
            <shortName evidence="9">PSK-alpha</shortName>
            <shortName evidence="9">Phytosulfokine-a</shortName>
        </recommendedName>
    </component>
    <component>
        <recommendedName>
            <fullName evidence="9">Phytosulfokine-beta</fullName>
            <shortName evidence="9">PSK-beta</shortName>
            <shortName evidence="9">Phytosulfokine-b</shortName>
        </recommendedName>
    </component>
</protein>
<sequence length="74" mass="8528">MNKIIKFIHYDGTMLIDSGNIVDPPSVPFFNLHKEEEVSNAKVEEKCLTGEEECLMRRTLAAHLDYIYTNKTKP</sequence>
<keyword evidence="11" id="KW-1185">Reference proteome</keyword>
<evidence type="ECO:0000256" key="6">
    <source>
        <dbReference type="ARBA" id="ARBA00022729"/>
    </source>
</evidence>
<dbReference type="PANTHER" id="PTHR33285">
    <property type="entry name" value="PHYTOSULFOKINES 3"/>
    <property type="match status" value="1"/>
</dbReference>
<evidence type="ECO:0000256" key="3">
    <source>
        <dbReference type="ARBA" id="ARBA00022473"/>
    </source>
</evidence>
<reference evidence="10 11" key="1">
    <citation type="journal article" date="2016" name="Sci. Rep.">
        <title>The genome sequence of the outbreeding globe artichoke constructed de novo incorporating a phase-aware low-pass sequencing strategy of F1 progeny.</title>
        <authorList>
            <person name="Scaglione D."/>
            <person name="Reyes-Chin-Wo S."/>
            <person name="Acquadro A."/>
            <person name="Froenicke L."/>
            <person name="Portis E."/>
            <person name="Beitel C."/>
            <person name="Tirone M."/>
            <person name="Mauro R."/>
            <person name="Lo Monaco A."/>
            <person name="Mauromicale G."/>
            <person name="Faccioli P."/>
            <person name="Cattivelli L."/>
            <person name="Rieseberg L."/>
            <person name="Michelmore R."/>
            <person name="Lanteri S."/>
        </authorList>
    </citation>
    <scope>NUCLEOTIDE SEQUENCE [LARGE SCALE GENOMIC DNA]</scope>
    <source>
        <strain evidence="10">2C</strain>
    </source>
</reference>
<evidence type="ECO:0000256" key="1">
    <source>
        <dbReference type="ARBA" id="ARBA00004613"/>
    </source>
</evidence>
<evidence type="ECO:0000256" key="4">
    <source>
        <dbReference type="ARBA" id="ARBA00022525"/>
    </source>
</evidence>
<dbReference type="GO" id="GO:0008283">
    <property type="term" value="P:cell population proliferation"/>
    <property type="evidence" value="ECO:0007669"/>
    <property type="project" value="UniProtKB-UniRule"/>
</dbReference>
<dbReference type="GO" id="GO:0030154">
    <property type="term" value="P:cell differentiation"/>
    <property type="evidence" value="ECO:0007669"/>
    <property type="project" value="UniProtKB-UniRule"/>
</dbReference>
<comment type="subcellular location">
    <subcellularLocation>
        <location evidence="1 9">Secreted</location>
    </subcellularLocation>
</comment>